<organism evidence="2">
    <name type="scientific">Salvia splendens</name>
    <name type="common">Scarlet sage</name>
    <dbReference type="NCBI Taxonomy" id="180675"/>
    <lineage>
        <taxon>Eukaryota</taxon>
        <taxon>Viridiplantae</taxon>
        <taxon>Streptophyta</taxon>
        <taxon>Embryophyta</taxon>
        <taxon>Tracheophyta</taxon>
        <taxon>Spermatophyta</taxon>
        <taxon>Magnoliopsida</taxon>
        <taxon>eudicotyledons</taxon>
        <taxon>Gunneridae</taxon>
        <taxon>Pentapetalae</taxon>
        <taxon>asterids</taxon>
        <taxon>lamiids</taxon>
        <taxon>Lamiales</taxon>
        <taxon>Lamiaceae</taxon>
        <taxon>Nepetoideae</taxon>
        <taxon>Mentheae</taxon>
        <taxon>Salviinae</taxon>
        <taxon>Salvia</taxon>
        <taxon>Salvia subgen. Calosphace</taxon>
        <taxon>core Calosphace</taxon>
    </lineage>
</organism>
<evidence type="ECO:0000313" key="3">
    <source>
        <dbReference type="Proteomes" id="UP000298416"/>
    </source>
</evidence>
<protein>
    <submittedName>
        <fullName evidence="2">Uncharacterized protein</fullName>
    </submittedName>
</protein>
<dbReference type="PANTHER" id="PTHR36396:SF1">
    <property type="entry name" value="MALTASE-GLUCOAMYLASE, INTESTINAL PROTEIN"/>
    <property type="match status" value="1"/>
</dbReference>
<keyword evidence="1" id="KW-1133">Transmembrane helix</keyword>
<gene>
    <name evidence="2" type="ORF">SASPL_112123</name>
</gene>
<name>A0A8X8YDR1_SALSN</name>
<reference evidence="2" key="2">
    <citation type="submission" date="2020-08" db="EMBL/GenBank/DDBJ databases">
        <title>Plant Genome Project.</title>
        <authorList>
            <person name="Zhang R.-G."/>
        </authorList>
    </citation>
    <scope>NUCLEOTIDE SEQUENCE</scope>
    <source>
        <strain evidence="2">Huo1</strain>
        <tissue evidence="2">Leaf</tissue>
    </source>
</reference>
<keyword evidence="1" id="KW-0812">Transmembrane</keyword>
<dbReference type="AlphaFoldDB" id="A0A8X8YDR1"/>
<evidence type="ECO:0000256" key="1">
    <source>
        <dbReference type="SAM" id="Phobius"/>
    </source>
</evidence>
<dbReference type="PANTHER" id="PTHR36396">
    <property type="entry name" value="MALTASE-GLUCOAMYLASE, INTESTINAL PROTEIN"/>
    <property type="match status" value="1"/>
</dbReference>
<feature type="transmembrane region" description="Helical" evidence="1">
    <location>
        <begin position="125"/>
        <end position="146"/>
    </location>
</feature>
<comment type="caution">
    <text evidence="2">The sequence shown here is derived from an EMBL/GenBank/DDBJ whole genome shotgun (WGS) entry which is preliminary data.</text>
</comment>
<sequence>MAEGKEDSEAIHHHQPLPFIEVLCKSSGKIRRFAAGTDAAFAVNLINQKLLSDGGGGANRLLATHIDAVKEGEEEPVSFGPTSLLVNYGSDWKLQTVVDSNGLCLFLLIGYKGKVHIVRERVPKAYAHVMLLCVVLNAVFRSYIVIASENSNEPKHKTQTDGSHPMTEKRSSPISFVYIGKILFAFLLLFVIGAVFTLFLENLPQLILYINSST</sequence>
<dbReference type="EMBL" id="PNBA02000004">
    <property type="protein sequence ID" value="KAG6427876.1"/>
    <property type="molecule type" value="Genomic_DNA"/>
</dbReference>
<feature type="transmembrane region" description="Helical" evidence="1">
    <location>
        <begin position="176"/>
        <end position="200"/>
    </location>
</feature>
<dbReference type="Proteomes" id="UP000298416">
    <property type="component" value="Unassembled WGS sequence"/>
</dbReference>
<reference evidence="2" key="1">
    <citation type="submission" date="2018-01" db="EMBL/GenBank/DDBJ databases">
        <authorList>
            <person name="Mao J.F."/>
        </authorList>
    </citation>
    <scope>NUCLEOTIDE SEQUENCE</scope>
    <source>
        <strain evidence="2">Huo1</strain>
        <tissue evidence="2">Leaf</tissue>
    </source>
</reference>
<evidence type="ECO:0000313" key="2">
    <source>
        <dbReference type="EMBL" id="KAG6427876.1"/>
    </source>
</evidence>
<keyword evidence="1" id="KW-0472">Membrane</keyword>
<keyword evidence="3" id="KW-1185">Reference proteome</keyword>
<accession>A0A8X8YDR1</accession>
<proteinExistence type="predicted"/>